<gene>
    <name evidence="1" type="ORF">AO501_30985</name>
</gene>
<reference evidence="1 2" key="1">
    <citation type="submission" date="2015-10" db="EMBL/GenBank/DDBJ databases">
        <title>Mycobacterium gordonae draft genome assembly.</title>
        <authorList>
            <person name="Ustinova V."/>
            <person name="Smirnova T."/>
            <person name="Blagodatskikh K."/>
            <person name="Varlamov D."/>
            <person name="Larionova E."/>
            <person name="Chernousova L."/>
        </authorList>
    </citation>
    <scope>NUCLEOTIDE SEQUENCE [LARGE SCALE GENOMIC DNA]</scope>
    <source>
        <strain evidence="1 2">CTRI 14-8773</strain>
    </source>
</reference>
<organism evidence="1 2">
    <name type="scientific">Mycobacterium gordonae</name>
    <dbReference type="NCBI Taxonomy" id="1778"/>
    <lineage>
        <taxon>Bacteria</taxon>
        <taxon>Bacillati</taxon>
        <taxon>Actinomycetota</taxon>
        <taxon>Actinomycetes</taxon>
        <taxon>Mycobacteriales</taxon>
        <taxon>Mycobacteriaceae</taxon>
        <taxon>Mycobacterium</taxon>
    </lineage>
</organism>
<dbReference type="InterPro" id="IPR010310">
    <property type="entry name" value="T7SS_ESAT-6-like"/>
</dbReference>
<accession>A0A0Q2UG42</accession>
<dbReference type="EMBL" id="LKTM01000074">
    <property type="protein sequence ID" value="KQH79712.1"/>
    <property type="molecule type" value="Genomic_DNA"/>
</dbReference>
<dbReference type="SUPFAM" id="SSF140453">
    <property type="entry name" value="EsxAB dimer-like"/>
    <property type="match status" value="1"/>
</dbReference>
<dbReference type="Pfam" id="PF06013">
    <property type="entry name" value="WXG100"/>
    <property type="match status" value="1"/>
</dbReference>
<sequence length="102" mass="11101">MSTNGGSVFHVDLDALRSAAELLDKFEKSTEQFLGDVERKVNAMHIDWQGTTAAAHREAQQRWTAGAEEMRSAVSQLRAIVATAHGNYGSAAAANTAMWQRP</sequence>
<name>A0A0Q2UG42_MYCGO</name>
<proteinExistence type="predicted"/>
<dbReference type="Proteomes" id="UP000051677">
    <property type="component" value="Unassembled WGS sequence"/>
</dbReference>
<evidence type="ECO:0000313" key="1">
    <source>
        <dbReference type="EMBL" id="KQH79712.1"/>
    </source>
</evidence>
<evidence type="ECO:0008006" key="3">
    <source>
        <dbReference type="Google" id="ProtNLM"/>
    </source>
</evidence>
<protein>
    <recommendedName>
        <fullName evidence="3">ESAT-6-like protein</fullName>
    </recommendedName>
</protein>
<dbReference type="AlphaFoldDB" id="A0A0Q2UG42"/>
<comment type="caution">
    <text evidence="1">The sequence shown here is derived from an EMBL/GenBank/DDBJ whole genome shotgun (WGS) entry which is preliminary data.</text>
</comment>
<dbReference type="InterPro" id="IPR036689">
    <property type="entry name" value="ESAT-6-like_sf"/>
</dbReference>
<dbReference type="RefSeq" id="WP_055577406.1">
    <property type="nucleotide sequence ID" value="NZ_LKTM01000074.1"/>
</dbReference>
<dbReference type="OrthoDB" id="4748308at2"/>
<evidence type="ECO:0000313" key="2">
    <source>
        <dbReference type="Proteomes" id="UP000051677"/>
    </source>
</evidence>
<dbReference type="Gene3D" id="1.10.287.1060">
    <property type="entry name" value="ESAT-6-like"/>
    <property type="match status" value="1"/>
</dbReference>